<reference evidence="10 11" key="1">
    <citation type="journal article" date="2013" name="PLoS Genet.">
        <title>Distinctive expansion of potential virulence genes in the genome of the oomycete fish pathogen Saprolegnia parasitica.</title>
        <authorList>
            <person name="Jiang R.H."/>
            <person name="de Bruijn I."/>
            <person name="Haas B.J."/>
            <person name="Belmonte R."/>
            <person name="Lobach L."/>
            <person name="Christie J."/>
            <person name="van den Ackerveken G."/>
            <person name="Bottin A."/>
            <person name="Bulone V."/>
            <person name="Diaz-Moreno S.M."/>
            <person name="Dumas B."/>
            <person name="Fan L."/>
            <person name="Gaulin E."/>
            <person name="Govers F."/>
            <person name="Grenville-Briggs L.J."/>
            <person name="Horner N.R."/>
            <person name="Levin J.Z."/>
            <person name="Mammella M."/>
            <person name="Meijer H.J."/>
            <person name="Morris P."/>
            <person name="Nusbaum C."/>
            <person name="Oome S."/>
            <person name="Phillips A.J."/>
            <person name="van Rooyen D."/>
            <person name="Rzeszutek E."/>
            <person name="Saraiva M."/>
            <person name="Secombes C.J."/>
            <person name="Seidl M.F."/>
            <person name="Snel B."/>
            <person name="Stassen J.H."/>
            <person name="Sykes S."/>
            <person name="Tripathy S."/>
            <person name="van den Berg H."/>
            <person name="Vega-Arreguin J.C."/>
            <person name="Wawra S."/>
            <person name="Young S.K."/>
            <person name="Zeng Q."/>
            <person name="Dieguez-Uribeondo J."/>
            <person name="Russ C."/>
            <person name="Tyler B.M."/>
            <person name="van West P."/>
        </authorList>
    </citation>
    <scope>NUCLEOTIDE SEQUENCE [LARGE SCALE GENOMIC DNA]</scope>
    <source>
        <strain evidence="10 11">CBS 223.65</strain>
    </source>
</reference>
<dbReference type="VEuPathDB" id="FungiDB:SPRG_07322"/>
<dbReference type="STRING" id="695850.A0A067CB59"/>
<protein>
    <recommendedName>
        <fullName evidence="9">Letm1 RBD domain-containing protein</fullName>
    </recommendedName>
</protein>
<dbReference type="GO" id="GO:0030003">
    <property type="term" value="P:intracellular monoatomic cation homeostasis"/>
    <property type="evidence" value="ECO:0007669"/>
    <property type="project" value="TreeGrafter"/>
</dbReference>
<dbReference type="KEGG" id="spar:SPRG_07322"/>
<dbReference type="GeneID" id="24129601"/>
<dbReference type="RefSeq" id="XP_012201502.1">
    <property type="nucleotide sequence ID" value="XM_012346112.1"/>
</dbReference>
<dbReference type="PROSITE" id="PS51758">
    <property type="entry name" value="LETM1_RBD"/>
    <property type="match status" value="1"/>
</dbReference>
<keyword evidence="6 8" id="KW-0472">Membrane</keyword>
<evidence type="ECO:0000256" key="8">
    <source>
        <dbReference type="SAM" id="Phobius"/>
    </source>
</evidence>
<sequence length="395" mass="43965">MLATTSLTRVARGRPSGIIALCVQGAAPGRPALALHFYSTSSSSETKKADEQLSPFQKLKLWLAPFTNGAKELVQENKEAWASRRKLYEKPDTVLSRREMFVLRQAPRDLLKSIPLLFAFGIPLLGNLAPLIGYKFPKLTLPWQFWTAEQKAQFFTEDVTTKATYYGDVAKLVATWDPFLESVLASYNEKKLSKLDPKVLVEYQKLFEGPGVLEKLPTAHLKLLVLATSASPFVRLYTLLPRAKLVDRLQTRALEIGIDDRLLLQEGLGALSHNELVFACEERGLVADFKDTDACRSALQEWLSMYDAKASNLYPPSLLLHAPIITAPMTRGISRSARRMGEDHHHEHRVFEDGPFNAKSIGAGIIAIVGGGAVVTVGCCKFQNYKHGFPQKKEE</sequence>
<evidence type="ECO:0000256" key="1">
    <source>
        <dbReference type="ARBA" id="ARBA00004434"/>
    </source>
</evidence>
<keyword evidence="4 8" id="KW-1133">Transmembrane helix</keyword>
<evidence type="ECO:0000256" key="4">
    <source>
        <dbReference type="ARBA" id="ARBA00022989"/>
    </source>
</evidence>
<keyword evidence="2 8" id="KW-0812">Transmembrane</keyword>
<dbReference type="OMA" id="EGGVHNM"/>
<organism evidence="10 11">
    <name type="scientific">Saprolegnia parasitica (strain CBS 223.65)</name>
    <dbReference type="NCBI Taxonomy" id="695850"/>
    <lineage>
        <taxon>Eukaryota</taxon>
        <taxon>Sar</taxon>
        <taxon>Stramenopiles</taxon>
        <taxon>Oomycota</taxon>
        <taxon>Saprolegniomycetes</taxon>
        <taxon>Saprolegniales</taxon>
        <taxon>Saprolegniaceae</taxon>
        <taxon>Saprolegnia</taxon>
    </lineage>
</organism>
<dbReference type="Pfam" id="PF07766">
    <property type="entry name" value="LETM1_RBD"/>
    <property type="match status" value="1"/>
</dbReference>
<gene>
    <name evidence="10" type="ORF">SPRG_07322</name>
</gene>
<evidence type="ECO:0000256" key="5">
    <source>
        <dbReference type="ARBA" id="ARBA00023128"/>
    </source>
</evidence>
<dbReference type="GO" id="GO:0005743">
    <property type="term" value="C:mitochondrial inner membrane"/>
    <property type="evidence" value="ECO:0007669"/>
    <property type="project" value="UniProtKB-SubCell"/>
</dbReference>
<dbReference type="PANTHER" id="PTHR14009">
    <property type="entry name" value="LEUCINE ZIPPER-EF-HAND CONTAINING TRANSMEMBRANE PROTEIN"/>
    <property type="match status" value="1"/>
</dbReference>
<evidence type="ECO:0000256" key="6">
    <source>
        <dbReference type="ARBA" id="ARBA00023136"/>
    </source>
</evidence>
<dbReference type="InterPro" id="IPR044202">
    <property type="entry name" value="LETM1/MDM38-like"/>
</dbReference>
<dbReference type="Proteomes" id="UP000030745">
    <property type="component" value="Unassembled WGS sequence"/>
</dbReference>
<comment type="subcellular location">
    <subcellularLocation>
        <location evidence="1">Mitochondrion inner membrane</location>
        <topology evidence="1">Single-pass membrane protein</topology>
    </subcellularLocation>
</comment>
<keyword evidence="11" id="KW-1185">Reference proteome</keyword>
<dbReference type="EMBL" id="KK583215">
    <property type="protein sequence ID" value="KDO27693.1"/>
    <property type="molecule type" value="Genomic_DNA"/>
</dbReference>
<dbReference type="PANTHER" id="PTHR14009:SF1">
    <property type="entry name" value="MITOCHONDRIAL PROTON_CALCIUM EXCHANGER PROTEIN"/>
    <property type="match status" value="1"/>
</dbReference>
<evidence type="ECO:0000259" key="9">
    <source>
        <dbReference type="PROSITE" id="PS51758"/>
    </source>
</evidence>
<proteinExistence type="predicted"/>
<evidence type="ECO:0000256" key="3">
    <source>
        <dbReference type="ARBA" id="ARBA00022792"/>
    </source>
</evidence>
<dbReference type="GO" id="GO:0043022">
    <property type="term" value="F:ribosome binding"/>
    <property type="evidence" value="ECO:0007669"/>
    <property type="project" value="InterPro"/>
</dbReference>
<dbReference type="InterPro" id="IPR033122">
    <property type="entry name" value="LETM1-like_RBD"/>
</dbReference>
<name>A0A067CB59_SAPPC</name>
<feature type="transmembrane region" description="Helical" evidence="8">
    <location>
        <begin position="114"/>
        <end position="134"/>
    </location>
</feature>
<dbReference type="AlphaFoldDB" id="A0A067CB59"/>
<evidence type="ECO:0000313" key="11">
    <source>
        <dbReference type="Proteomes" id="UP000030745"/>
    </source>
</evidence>
<evidence type="ECO:0000256" key="2">
    <source>
        <dbReference type="ARBA" id="ARBA00022692"/>
    </source>
</evidence>
<accession>A0A067CB59</accession>
<evidence type="ECO:0000313" key="10">
    <source>
        <dbReference type="EMBL" id="KDO27693.1"/>
    </source>
</evidence>
<dbReference type="OrthoDB" id="73691at2759"/>
<keyword evidence="5 7" id="KW-0496">Mitochondrion</keyword>
<feature type="domain" description="Letm1 RBD" evidence="9">
    <location>
        <begin position="171"/>
        <end position="395"/>
    </location>
</feature>
<keyword evidence="3" id="KW-0999">Mitochondrion inner membrane</keyword>
<evidence type="ECO:0000256" key="7">
    <source>
        <dbReference type="PROSITE-ProRule" id="PRU01094"/>
    </source>
</evidence>